<gene>
    <name evidence="3 5" type="ORF">BDZ99DRAFT_570138</name>
</gene>
<dbReference type="AlphaFoldDB" id="A0A6A6YSE0"/>
<dbReference type="EMBL" id="MU003699">
    <property type="protein sequence ID" value="KAF2810827.1"/>
    <property type="molecule type" value="Genomic_DNA"/>
</dbReference>
<name>A0A6A6YSE0_9PEZI</name>
<protein>
    <submittedName>
        <fullName evidence="3 5">Uncharacterized protein</fullName>
    </submittedName>
</protein>
<dbReference type="RefSeq" id="XP_033577791.1">
    <property type="nucleotide sequence ID" value="XM_033727955.1"/>
</dbReference>
<keyword evidence="2" id="KW-0732">Signal</keyword>
<evidence type="ECO:0000313" key="5">
    <source>
        <dbReference type="RefSeq" id="XP_033577791.1"/>
    </source>
</evidence>
<evidence type="ECO:0000313" key="4">
    <source>
        <dbReference type="Proteomes" id="UP000504636"/>
    </source>
</evidence>
<accession>A0A6A6YSE0</accession>
<reference evidence="5" key="2">
    <citation type="submission" date="2020-04" db="EMBL/GenBank/DDBJ databases">
        <authorList>
            <consortium name="NCBI Genome Project"/>
        </authorList>
    </citation>
    <scope>NUCLEOTIDE SEQUENCE</scope>
    <source>
        <strain evidence="5">CBS 304.34</strain>
    </source>
</reference>
<dbReference type="Pfam" id="PF18647">
    <property type="entry name" value="Fungal_lectin_2"/>
    <property type="match status" value="1"/>
</dbReference>
<keyword evidence="1" id="KW-0472">Membrane</keyword>
<feature type="transmembrane region" description="Helical" evidence="1">
    <location>
        <begin position="105"/>
        <end position="130"/>
    </location>
</feature>
<dbReference type="OrthoDB" id="1896086at2759"/>
<keyword evidence="1" id="KW-0812">Transmembrane</keyword>
<keyword evidence="1" id="KW-1133">Transmembrane helix</keyword>
<reference evidence="3 5" key="1">
    <citation type="journal article" date="2020" name="Stud. Mycol.">
        <title>101 Dothideomycetes genomes: a test case for predicting lifestyles and emergence of pathogens.</title>
        <authorList>
            <person name="Haridas S."/>
            <person name="Albert R."/>
            <person name="Binder M."/>
            <person name="Bloem J."/>
            <person name="Labutti K."/>
            <person name="Salamov A."/>
            <person name="Andreopoulos B."/>
            <person name="Baker S."/>
            <person name="Barry K."/>
            <person name="Bills G."/>
            <person name="Bluhm B."/>
            <person name="Cannon C."/>
            <person name="Castanera R."/>
            <person name="Culley D."/>
            <person name="Daum C."/>
            <person name="Ezra D."/>
            <person name="Gonzalez J."/>
            <person name="Henrissat B."/>
            <person name="Kuo A."/>
            <person name="Liang C."/>
            <person name="Lipzen A."/>
            <person name="Lutzoni F."/>
            <person name="Magnuson J."/>
            <person name="Mondo S."/>
            <person name="Nolan M."/>
            <person name="Ohm R."/>
            <person name="Pangilinan J."/>
            <person name="Park H.-J."/>
            <person name="Ramirez L."/>
            <person name="Alfaro M."/>
            <person name="Sun H."/>
            <person name="Tritt A."/>
            <person name="Yoshinaga Y."/>
            <person name="Zwiers L.-H."/>
            <person name="Turgeon B."/>
            <person name="Goodwin S."/>
            <person name="Spatafora J."/>
            <person name="Crous P."/>
            <person name="Grigoriev I."/>
        </authorList>
    </citation>
    <scope>NUCLEOTIDE SEQUENCE</scope>
    <source>
        <strain evidence="3 5">CBS 304.34</strain>
    </source>
</reference>
<dbReference type="Proteomes" id="UP000504636">
    <property type="component" value="Unplaced"/>
</dbReference>
<sequence>MKNVLVPLLLHLSLNSLAAADVPTFTQKDPKSYIGTTGATVNPGPGDIVVSEGDGTTITFGTDISAKIHNVLKSSCANPQDDNCKKQLHDTMGIGPTADGLQKRFLAGLAILGGLALAYIIPIVIEYVWLDKDENLENIIQIDIPQDQVDEVSKWQLDEFVPTFDYKPMTGNGFPVAIDTAQPKPQNIPGTTKEANGDVTVNVQGLDQAIKDSWTKVICERDGKRSLNKRVTMQCIVQYAQAIMRIAQVGGPAADIMFVSPKDFPQPKNQLLVEALKEDDDYANDLVLGGGLAAGARGSISEFATWMAFGYSVGNIAFTDGKMKFSAQFLDQQLEIPTGNCPDAYYTPYCDNCGGNAIADDLTTYKGKCKGFSDDENSYFKNCPCYLSITDPDGYITDEELQISLDFLKHLPEESDDQQPTQICYKADTDRMKDHQNWKFVEQVSLDANIETFCGNDWIRSPPATGNWTSEMKYNQGDGDWNAVTISVYSNGNLSPQDVRSQCETVLKKLSAGCDHDDTLNQFNLKWGGTYQDANAFWTISPDKPRVYNQTPPNNQFDTVPNAHLCNQYTKYSDHGNTGLNGKVIDDPAKMALQMCIHSMQYLKDNIFVGCGGYMSMGIKTENYNSNVKECAANTWQCLSYWVENGQTAEGKYFPGFAQCSGSLGF</sequence>
<dbReference type="GeneID" id="54468848"/>
<feature type="chain" id="PRO_5044629295" evidence="2">
    <location>
        <begin position="21"/>
        <end position="666"/>
    </location>
</feature>
<feature type="signal peptide" evidence="2">
    <location>
        <begin position="1"/>
        <end position="20"/>
    </location>
</feature>
<proteinExistence type="predicted"/>
<reference evidence="5" key="3">
    <citation type="submission" date="2025-04" db="UniProtKB">
        <authorList>
            <consortium name="RefSeq"/>
        </authorList>
    </citation>
    <scope>IDENTIFICATION</scope>
    <source>
        <strain evidence="5">CBS 304.34</strain>
    </source>
</reference>
<evidence type="ECO:0000256" key="1">
    <source>
        <dbReference type="SAM" id="Phobius"/>
    </source>
</evidence>
<keyword evidence="4" id="KW-1185">Reference proteome</keyword>
<evidence type="ECO:0000256" key="2">
    <source>
        <dbReference type="SAM" id="SignalP"/>
    </source>
</evidence>
<organism evidence="3">
    <name type="scientific">Mytilinidion resinicola</name>
    <dbReference type="NCBI Taxonomy" id="574789"/>
    <lineage>
        <taxon>Eukaryota</taxon>
        <taxon>Fungi</taxon>
        <taxon>Dikarya</taxon>
        <taxon>Ascomycota</taxon>
        <taxon>Pezizomycotina</taxon>
        <taxon>Dothideomycetes</taxon>
        <taxon>Pleosporomycetidae</taxon>
        <taxon>Mytilinidiales</taxon>
        <taxon>Mytilinidiaceae</taxon>
        <taxon>Mytilinidion</taxon>
    </lineage>
</organism>
<evidence type="ECO:0000313" key="3">
    <source>
        <dbReference type="EMBL" id="KAF2810827.1"/>
    </source>
</evidence>